<sequence length="409" mass="44683">MKNLLVFFHLVVGVSCEVFPFPFVANGCISKNDCPNNEECDHGKCIGLHHDSLFRFVGPKACSTGADCGSQSVCFDGKCILDNGYGGKKCSVGDPCPNGYNCVNARCVLSNRRFILSGEVEPLRESCKSGDYCDFEQVCEDGKCVEISEILVKHRFGHGHASGQPTSPISFAGPKLCSTGADCGSQSVCVDGKCVVDNGYGGKCSVGAHCPNGYNCVNARCVPSSRRFAGTCQVYCPIGTYCQLSFIEGTRATMGCARQLREAIESVSKKTISFRDKLIYFTLLCVIFNVLIIFDFPSNLDLNAKINAVIEAIILVSISCIIKPKWIKNLKLLVYSKIIIACVFTLLDIEILFSGELNGAEFFILVGFLDRFCFTIFSLIQLILIQRCQEELENELTVLYISTISANLA</sequence>
<dbReference type="CTD" id="9825907"/>
<comment type="caution">
    <text evidence="4">The sequence shown here is derived from an EMBL/GenBank/DDBJ whole genome shotgun (WGS) entry which is preliminary data.</text>
</comment>
<proteinExistence type="predicted"/>
<evidence type="ECO:0000256" key="1">
    <source>
        <dbReference type="SAM" id="Phobius"/>
    </source>
</evidence>
<evidence type="ECO:0000259" key="3">
    <source>
        <dbReference type="Pfam" id="PF23416"/>
    </source>
</evidence>
<dbReference type="KEGG" id="crq:GCK72_009579"/>
<dbReference type="Pfam" id="PF23416">
    <property type="entry name" value="DUF7107"/>
    <property type="match status" value="2"/>
</dbReference>
<feature type="domain" description="DUF7107" evidence="3">
    <location>
        <begin position="177"/>
        <end position="222"/>
    </location>
</feature>
<accession>A0A6A5H484</accession>
<dbReference type="InterPro" id="IPR055531">
    <property type="entry name" value="DUF7107"/>
</dbReference>
<protein>
    <recommendedName>
        <fullName evidence="3">DUF7107 domain-containing protein</fullName>
    </recommendedName>
</protein>
<evidence type="ECO:0000313" key="5">
    <source>
        <dbReference type="Proteomes" id="UP000483820"/>
    </source>
</evidence>
<keyword evidence="1" id="KW-0472">Membrane</keyword>
<feature type="domain" description="DUF7107" evidence="3">
    <location>
        <begin position="62"/>
        <end position="108"/>
    </location>
</feature>
<feature type="signal peptide" evidence="2">
    <location>
        <begin position="1"/>
        <end position="16"/>
    </location>
</feature>
<feature type="chain" id="PRO_5025635271" description="DUF7107 domain-containing protein" evidence="2">
    <location>
        <begin position="17"/>
        <end position="409"/>
    </location>
</feature>
<dbReference type="EMBL" id="WUAV01000003">
    <property type="protein sequence ID" value="KAF1761323.1"/>
    <property type="molecule type" value="Genomic_DNA"/>
</dbReference>
<name>A0A6A5H484_CAERE</name>
<keyword evidence="2" id="KW-0732">Signal</keyword>
<dbReference type="GeneID" id="9825907"/>
<evidence type="ECO:0000256" key="2">
    <source>
        <dbReference type="SAM" id="SignalP"/>
    </source>
</evidence>
<dbReference type="PANTHER" id="PTHR36519:SF3">
    <property type="entry name" value="EB DOMAIN-CONTAINING PROTEIN-RELATED"/>
    <property type="match status" value="1"/>
</dbReference>
<reference evidence="4 5" key="1">
    <citation type="submission" date="2019-12" db="EMBL/GenBank/DDBJ databases">
        <title>Chromosome-level assembly of the Caenorhabditis remanei genome.</title>
        <authorList>
            <person name="Teterina A.A."/>
            <person name="Willis J.H."/>
            <person name="Phillips P.C."/>
        </authorList>
    </citation>
    <scope>NUCLEOTIDE SEQUENCE [LARGE SCALE GENOMIC DNA]</scope>
    <source>
        <strain evidence="4 5">PX506</strain>
        <tissue evidence="4">Whole organism</tissue>
    </source>
</reference>
<gene>
    <name evidence="4" type="ORF">GCK72_009579</name>
</gene>
<feature type="transmembrane region" description="Helical" evidence="1">
    <location>
        <begin position="308"/>
        <end position="326"/>
    </location>
</feature>
<dbReference type="PANTHER" id="PTHR36519">
    <property type="entry name" value="FIP (FUNGUS-INDUCED PROTEIN) RELATED-RELATED"/>
    <property type="match status" value="1"/>
</dbReference>
<evidence type="ECO:0000313" key="4">
    <source>
        <dbReference type="EMBL" id="KAF1761323.1"/>
    </source>
</evidence>
<feature type="transmembrane region" description="Helical" evidence="1">
    <location>
        <begin position="362"/>
        <end position="384"/>
    </location>
</feature>
<feature type="transmembrane region" description="Helical" evidence="1">
    <location>
        <begin position="332"/>
        <end position="353"/>
    </location>
</feature>
<dbReference type="Proteomes" id="UP000483820">
    <property type="component" value="Chromosome III"/>
</dbReference>
<dbReference type="RefSeq" id="XP_003112929.2">
    <property type="nucleotide sequence ID" value="XM_003112881.2"/>
</dbReference>
<feature type="transmembrane region" description="Helical" evidence="1">
    <location>
        <begin position="278"/>
        <end position="296"/>
    </location>
</feature>
<keyword evidence="1" id="KW-0812">Transmembrane</keyword>
<dbReference type="PROSITE" id="PS51257">
    <property type="entry name" value="PROKAR_LIPOPROTEIN"/>
    <property type="match status" value="1"/>
</dbReference>
<organism evidence="4 5">
    <name type="scientific">Caenorhabditis remanei</name>
    <name type="common">Caenorhabditis vulgaris</name>
    <dbReference type="NCBI Taxonomy" id="31234"/>
    <lineage>
        <taxon>Eukaryota</taxon>
        <taxon>Metazoa</taxon>
        <taxon>Ecdysozoa</taxon>
        <taxon>Nematoda</taxon>
        <taxon>Chromadorea</taxon>
        <taxon>Rhabditida</taxon>
        <taxon>Rhabditina</taxon>
        <taxon>Rhabditomorpha</taxon>
        <taxon>Rhabditoidea</taxon>
        <taxon>Rhabditidae</taxon>
        <taxon>Peloderinae</taxon>
        <taxon>Caenorhabditis</taxon>
    </lineage>
</organism>
<dbReference type="AlphaFoldDB" id="A0A6A5H484"/>
<keyword evidence="1" id="KW-1133">Transmembrane helix</keyword>